<accession>A0ACD4NHN1</accession>
<organism evidence="1 2">
    <name type="scientific">Antarcticirhabdus aurantiaca</name>
    <dbReference type="NCBI Taxonomy" id="2606717"/>
    <lineage>
        <taxon>Bacteria</taxon>
        <taxon>Pseudomonadati</taxon>
        <taxon>Pseudomonadota</taxon>
        <taxon>Alphaproteobacteria</taxon>
        <taxon>Hyphomicrobiales</taxon>
        <taxon>Aurantimonadaceae</taxon>
        <taxon>Antarcticirhabdus</taxon>
    </lineage>
</organism>
<evidence type="ECO:0000313" key="2">
    <source>
        <dbReference type="Proteomes" id="UP001163223"/>
    </source>
</evidence>
<keyword evidence="2" id="KW-1185">Reference proteome</keyword>
<sequence length="151" mass="16386">MAEKLRRFADAEVERTRVAAALQKRHAALNILIRDRLDQTVQGFISAGMTPRAALLAVIEGTQRGIEGGRNSVAALNLAYEARYMGAMLSEIQANRRHLVDALRDPRMDADVLARDGRAQAGREAGDPPKGGLLPARLVISPFSTSERQAA</sequence>
<evidence type="ECO:0000313" key="1">
    <source>
        <dbReference type="EMBL" id="WAJ26288.1"/>
    </source>
</evidence>
<dbReference type="EMBL" id="CP113520">
    <property type="protein sequence ID" value="WAJ26288.1"/>
    <property type="molecule type" value="Genomic_DNA"/>
</dbReference>
<name>A0ACD4NHN1_9HYPH</name>
<protein>
    <submittedName>
        <fullName evidence="1">Uncharacterized protein</fullName>
    </submittedName>
</protein>
<reference evidence="1" key="1">
    <citation type="submission" date="2022-11" db="EMBL/GenBank/DDBJ databases">
        <title>beta-Carotene-producing bacterium, Jeongeuplla avenae sp. nov., alleviates the salt stress of Arabidopsis seedlings.</title>
        <authorList>
            <person name="Jiang L."/>
            <person name="Lee J."/>
        </authorList>
    </citation>
    <scope>NUCLEOTIDE SEQUENCE</scope>
    <source>
        <strain evidence="1">DY_R2A_6</strain>
    </source>
</reference>
<dbReference type="Proteomes" id="UP001163223">
    <property type="component" value="Chromosome"/>
</dbReference>
<gene>
    <name evidence="1" type="ORF">OXU80_15405</name>
</gene>
<proteinExistence type="predicted"/>